<reference evidence="2 3" key="2">
    <citation type="submission" date="2018-11" db="EMBL/GenBank/DDBJ databases">
        <authorList>
            <consortium name="Pathogen Informatics"/>
        </authorList>
    </citation>
    <scope>NUCLEOTIDE SEQUENCE [LARGE SCALE GENOMIC DNA]</scope>
</reference>
<reference evidence="4" key="1">
    <citation type="submission" date="2017-02" db="UniProtKB">
        <authorList>
            <consortium name="WormBaseParasite"/>
        </authorList>
    </citation>
    <scope>IDENTIFICATION</scope>
</reference>
<keyword evidence="3" id="KW-1185">Reference proteome</keyword>
<feature type="region of interest" description="Disordered" evidence="1">
    <location>
        <begin position="134"/>
        <end position="157"/>
    </location>
</feature>
<dbReference type="WBParaSite" id="ASIM_0001482101-mRNA-1">
    <property type="protein sequence ID" value="ASIM_0001482101-mRNA-1"/>
    <property type="gene ID" value="ASIM_0001482101"/>
</dbReference>
<sequence>MSTYSNVTMTSTRITPSSSRTNLRAVGVGASQHSSAALSKLNEMRDRLRKSQENLAMPIGDESGLNATSLHMSRSRSIGNLRFSTAPQLSASQQQLTSAANAPTPNDPTATMPGADFETKPESLMRNRQIARSVGNLNNSPGAQQAVGDSADESVSYTTRRAPTRLAQTIEKLKKARSVSSVEGMPRPGTLQSARRIFEQQRHGSTGVMRRAPNYLAQKLACGDVVGPDMGAEECPHPSLSPNDPSTSLPDFDSKSSASKREIACLLFFSNVFVFVLIN</sequence>
<feature type="region of interest" description="Disordered" evidence="1">
    <location>
        <begin position="88"/>
        <end position="121"/>
    </location>
</feature>
<proteinExistence type="predicted"/>
<dbReference type="Proteomes" id="UP000267096">
    <property type="component" value="Unassembled WGS sequence"/>
</dbReference>
<evidence type="ECO:0000313" key="4">
    <source>
        <dbReference type="WBParaSite" id="ASIM_0001482101-mRNA-1"/>
    </source>
</evidence>
<gene>
    <name evidence="2" type="ORF">ASIM_LOCUS14231</name>
</gene>
<feature type="compositionally biased region" description="Low complexity" evidence="1">
    <location>
        <begin position="8"/>
        <end position="21"/>
    </location>
</feature>
<feature type="region of interest" description="Disordered" evidence="1">
    <location>
        <begin position="1"/>
        <end position="21"/>
    </location>
</feature>
<feature type="compositionally biased region" description="Low complexity" evidence="1">
    <location>
        <begin position="88"/>
        <end position="113"/>
    </location>
</feature>
<evidence type="ECO:0000313" key="3">
    <source>
        <dbReference type="Proteomes" id="UP000267096"/>
    </source>
</evidence>
<evidence type="ECO:0000313" key="2">
    <source>
        <dbReference type="EMBL" id="VDK51807.1"/>
    </source>
</evidence>
<accession>A0A0M3K1R7</accession>
<feature type="compositionally biased region" description="Polar residues" evidence="1">
    <location>
        <begin position="240"/>
        <end position="249"/>
    </location>
</feature>
<dbReference type="OrthoDB" id="6154712at2759"/>
<name>A0A0M3K1R7_ANISI</name>
<dbReference type="EMBL" id="UYRR01031666">
    <property type="protein sequence ID" value="VDK51807.1"/>
    <property type="molecule type" value="Genomic_DNA"/>
</dbReference>
<evidence type="ECO:0000256" key="1">
    <source>
        <dbReference type="SAM" id="MobiDB-lite"/>
    </source>
</evidence>
<protein>
    <submittedName>
        <fullName evidence="2 4">Uncharacterized protein</fullName>
    </submittedName>
</protein>
<organism evidence="4">
    <name type="scientific">Anisakis simplex</name>
    <name type="common">Herring worm</name>
    <dbReference type="NCBI Taxonomy" id="6269"/>
    <lineage>
        <taxon>Eukaryota</taxon>
        <taxon>Metazoa</taxon>
        <taxon>Ecdysozoa</taxon>
        <taxon>Nematoda</taxon>
        <taxon>Chromadorea</taxon>
        <taxon>Rhabditida</taxon>
        <taxon>Spirurina</taxon>
        <taxon>Ascaridomorpha</taxon>
        <taxon>Ascaridoidea</taxon>
        <taxon>Anisakidae</taxon>
        <taxon>Anisakis</taxon>
        <taxon>Anisakis simplex complex</taxon>
    </lineage>
</organism>
<feature type="region of interest" description="Disordered" evidence="1">
    <location>
        <begin position="233"/>
        <end position="254"/>
    </location>
</feature>
<dbReference type="AlphaFoldDB" id="A0A0M3K1R7"/>